<keyword evidence="1" id="KW-1133">Transmembrane helix</keyword>
<keyword evidence="3" id="KW-1185">Reference proteome</keyword>
<sequence>MTTSFVDVQVSCFGWDCGVVAMRPSALTPEVGRNANTTFFDGCPAVEYSVGIWFFSYFQTMTKAVFKHFETSISVVQSYSVDPSLGLNVSAFWELPPVYTVGQELFSIRLGQLLNTYWWAMIGQEPLFLGHPENYDSLTKWKAGLPEHPINDKYVFSKTQATVYVSVNVLRCNKTWMAVLIMATLVLLLTAILDLALSLNIWVPKLLMNMSTLTRGNPNFDMPAGGGALSDETIAKLLANVKVRFGDAEGMDDSNGLIVGSCVEHGVAYLN</sequence>
<keyword evidence="1" id="KW-0812">Transmembrane</keyword>
<gene>
    <name evidence="2" type="ORF">BDP55DRAFT_645687</name>
</gene>
<evidence type="ECO:0000313" key="2">
    <source>
        <dbReference type="EMBL" id="KAK1700026.1"/>
    </source>
</evidence>
<accession>A0AAJ0AXB7</accession>
<dbReference type="EMBL" id="JAHMHR010000003">
    <property type="protein sequence ID" value="KAK1700026.1"/>
    <property type="molecule type" value="Genomic_DNA"/>
</dbReference>
<proteinExistence type="predicted"/>
<dbReference type="RefSeq" id="XP_060435783.1">
    <property type="nucleotide sequence ID" value="XM_060573656.1"/>
</dbReference>
<protein>
    <submittedName>
        <fullName evidence="2">Uncharacterized protein</fullName>
    </submittedName>
</protein>
<keyword evidence="1" id="KW-0472">Membrane</keyword>
<comment type="caution">
    <text evidence="2">The sequence shown here is derived from an EMBL/GenBank/DDBJ whole genome shotgun (WGS) entry which is preliminary data.</text>
</comment>
<name>A0AAJ0AXB7_9PEZI</name>
<organism evidence="2 3">
    <name type="scientific">Colletotrichum godetiae</name>
    <dbReference type="NCBI Taxonomy" id="1209918"/>
    <lineage>
        <taxon>Eukaryota</taxon>
        <taxon>Fungi</taxon>
        <taxon>Dikarya</taxon>
        <taxon>Ascomycota</taxon>
        <taxon>Pezizomycotina</taxon>
        <taxon>Sordariomycetes</taxon>
        <taxon>Hypocreomycetidae</taxon>
        <taxon>Glomerellales</taxon>
        <taxon>Glomerellaceae</taxon>
        <taxon>Colletotrichum</taxon>
        <taxon>Colletotrichum acutatum species complex</taxon>
    </lineage>
</organism>
<evidence type="ECO:0000313" key="3">
    <source>
        <dbReference type="Proteomes" id="UP001224890"/>
    </source>
</evidence>
<feature type="transmembrane region" description="Helical" evidence="1">
    <location>
        <begin position="176"/>
        <end position="203"/>
    </location>
</feature>
<reference evidence="2" key="1">
    <citation type="submission" date="2021-06" db="EMBL/GenBank/DDBJ databases">
        <title>Comparative genomics, transcriptomics and evolutionary studies reveal genomic signatures of adaptation to plant cell wall in hemibiotrophic fungi.</title>
        <authorList>
            <consortium name="DOE Joint Genome Institute"/>
            <person name="Baroncelli R."/>
            <person name="Diaz J.F."/>
            <person name="Benocci T."/>
            <person name="Peng M."/>
            <person name="Battaglia E."/>
            <person name="Haridas S."/>
            <person name="Andreopoulos W."/>
            <person name="Labutti K."/>
            <person name="Pangilinan J."/>
            <person name="Floch G.L."/>
            <person name="Makela M.R."/>
            <person name="Henrissat B."/>
            <person name="Grigoriev I.V."/>
            <person name="Crouch J.A."/>
            <person name="De Vries R.P."/>
            <person name="Sukno S.A."/>
            <person name="Thon M.R."/>
        </authorList>
    </citation>
    <scope>NUCLEOTIDE SEQUENCE</scope>
    <source>
        <strain evidence="2">CBS 193.32</strain>
    </source>
</reference>
<evidence type="ECO:0000256" key="1">
    <source>
        <dbReference type="SAM" id="Phobius"/>
    </source>
</evidence>
<dbReference type="GeneID" id="85458182"/>
<dbReference type="AlphaFoldDB" id="A0AAJ0AXB7"/>
<dbReference type="Proteomes" id="UP001224890">
    <property type="component" value="Unassembled WGS sequence"/>
</dbReference>